<dbReference type="EMBL" id="BPTR01000001">
    <property type="protein sequence ID" value="GJG27764.1"/>
    <property type="molecule type" value="Genomic_DNA"/>
</dbReference>
<dbReference type="NCBIfam" id="TIGR00916">
    <property type="entry name" value="2A0604s01"/>
    <property type="match status" value="1"/>
</dbReference>
<keyword evidence="7 9" id="KW-0811">Translocation</keyword>
<proteinExistence type="inferred from homology"/>
<dbReference type="Pfam" id="PF07549">
    <property type="entry name" value="Sec_GG"/>
    <property type="match status" value="1"/>
</dbReference>
<dbReference type="Pfam" id="PF22599">
    <property type="entry name" value="SecDF_P1_head"/>
    <property type="match status" value="1"/>
</dbReference>
<comment type="subunit">
    <text evidence="9">Forms a complex with SecF. Part of the essential Sec protein translocation apparatus which comprises SecA, SecYEG and auxiliary proteins SecDF. Other proteins may also be involved.</text>
</comment>
<evidence type="ECO:0000256" key="5">
    <source>
        <dbReference type="ARBA" id="ARBA00022927"/>
    </source>
</evidence>
<dbReference type="NCBIfam" id="NF009585">
    <property type="entry name" value="PRK13024.1-5"/>
    <property type="match status" value="1"/>
</dbReference>
<dbReference type="InterPro" id="IPR005665">
    <property type="entry name" value="SecF_bac"/>
</dbReference>
<feature type="transmembrane region" description="Helical" evidence="9">
    <location>
        <begin position="681"/>
        <end position="700"/>
    </location>
</feature>
<comment type="subunit">
    <text evidence="10">Forms a complex with SecD. Part of the essential Sec protein translocation apparatus which comprises SecA, SecYEG and auxiliary proteins SecDF. Other proteins may also be involved.</text>
</comment>
<evidence type="ECO:0000256" key="9">
    <source>
        <dbReference type="HAMAP-Rule" id="MF_01463"/>
    </source>
</evidence>
<feature type="domain" description="SecDF P1 head subdomain" evidence="13">
    <location>
        <begin position="378"/>
        <end position="473"/>
    </location>
</feature>
<dbReference type="FunFam" id="1.20.1640.10:FF:000004">
    <property type="entry name" value="Protein translocase subunit SecD"/>
    <property type="match status" value="1"/>
</dbReference>
<feature type="transmembrane region" description="Helical" evidence="9">
    <location>
        <begin position="943"/>
        <end position="961"/>
    </location>
</feature>
<evidence type="ECO:0000256" key="8">
    <source>
        <dbReference type="ARBA" id="ARBA00023136"/>
    </source>
</evidence>
<evidence type="ECO:0000256" key="6">
    <source>
        <dbReference type="ARBA" id="ARBA00022989"/>
    </source>
</evidence>
<feature type="domain" description="Protein translocase subunit SecDF P1" evidence="12">
    <location>
        <begin position="171"/>
        <end position="228"/>
    </location>
</feature>
<feature type="transmembrane region" description="Helical" evidence="9">
    <location>
        <begin position="967"/>
        <end position="994"/>
    </location>
</feature>
<dbReference type="NCBIfam" id="TIGR00966">
    <property type="entry name" value="transloc_SecF"/>
    <property type="match status" value="1"/>
</dbReference>
<feature type="transmembrane region" description="Helical" evidence="9">
    <location>
        <begin position="521"/>
        <end position="540"/>
    </location>
</feature>
<dbReference type="PANTHER" id="PTHR30081">
    <property type="entry name" value="PROTEIN-EXPORT MEMBRANE PROTEIN SEC"/>
    <property type="match status" value="1"/>
</dbReference>
<dbReference type="HAMAP" id="MF_01464_B">
    <property type="entry name" value="SecF_B"/>
    <property type="match status" value="1"/>
</dbReference>
<dbReference type="Pfam" id="PF02355">
    <property type="entry name" value="SecD_SecF_C"/>
    <property type="match status" value="2"/>
</dbReference>
<evidence type="ECO:0000259" key="11">
    <source>
        <dbReference type="Pfam" id="PF02355"/>
    </source>
</evidence>
<feature type="domain" description="Protein export membrane protein SecD/SecF C-terminal" evidence="11">
    <location>
        <begin position="810"/>
        <end position="992"/>
    </location>
</feature>
<evidence type="ECO:0000259" key="13">
    <source>
        <dbReference type="Pfam" id="PF22599"/>
    </source>
</evidence>
<dbReference type="GO" id="GO:0065002">
    <property type="term" value="P:intracellular protein transmembrane transport"/>
    <property type="evidence" value="ECO:0007669"/>
    <property type="project" value="UniProtKB-UniRule"/>
</dbReference>
<name>A0AA37HXM2_SEGBR</name>
<evidence type="ECO:0000256" key="2">
    <source>
        <dbReference type="ARBA" id="ARBA00022448"/>
    </source>
</evidence>
<dbReference type="InterPro" id="IPR048634">
    <property type="entry name" value="SecD_SecF_C"/>
</dbReference>
<evidence type="ECO:0000256" key="4">
    <source>
        <dbReference type="ARBA" id="ARBA00022692"/>
    </source>
</evidence>
<feature type="transmembrane region" description="Helical" evidence="9">
    <location>
        <begin position="825"/>
        <end position="846"/>
    </location>
</feature>
<dbReference type="InterPro" id="IPR054384">
    <property type="entry name" value="SecDF_P1_head"/>
</dbReference>
<dbReference type="GO" id="GO:0006605">
    <property type="term" value="P:protein targeting"/>
    <property type="evidence" value="ECO:0007669"/>
    <property type="project" value="UniProtKB-UniRule"/>
</dbReference>
<keyword evidence="4 9" id="KW-0812">Transmembrane</keyword>
<feature type="transmembrane region" description="Helical" evidence="9">
    <location>
        <begin position="495"/>
        <end position="514"/>
    </location>
</feature>
<organism evidence="14 15">
    <name type="scientific">Segatella bryantii</name>
    <name type="common">Prevotella bryantii</name>
    <dbReference type="NCBI Taxonomy" id="77095"/>
    <lineage>
        <taxon>Bacteria</taxon>
        <taxon>Pseudomonadati</taxon>
        <taxon>Bacteroidota</taxon>
        <taxon>Bacteroidia</taxon>
        <taxon>Bacteroidales</taxon>
        <taxon>Prevotellaceae</taxon>
        <taxon>Segatella</taxon>
    </lineage>
</organism>
<dbReference type="GO" id="GO:0015450">
    <property type="term" value="F:protein-transporting ATPase activity"/>
    <property type="evidence" value="ECO:0007669"/>
    <property type="project" value="InterPro"/>
</dbReference>
<dbReference type="InterPro" id="IPR022645">
    <property type="entry name" value="SecD/SecF_bac"/>
</dbReference>
<dbReference type="GO" id="GO:0043952">
    <property type="term" value="P:protein transport by the Sec complex"/>
    <property type="evidence" value="ECO:0007669"/>
    <property type="project" value="UniProtKB-UniRule"/>
</dbReference>
<dbReference type="PRINTS" id="PR01755">
    <property type="entry name" value="SECFTRNLCASE"/>
</dbReference>
<dbReference type="SUPFAM" id="SSF82866">
    <property type="entry name" value="Multidrug efflux transporter AcrB transmembrane domain"/>
    <property type="match status" value="2"/>
</dbReference>
<evidence type="ECO:0000256" key="3">
    <source>
        <dbReference type="ARBA" id="ARBA00022475"/>
    </source>
</evidence>
<comment type="caution">
    <text evidence="14">The sequence shown here is derived from an EMBL/GenBank/DDBJ whole genome shotgun (WGS) entry which is preliminary data.</text>
</comment>
<accession>A0AA37HXM2</accession>
<comment type="similarity">
    <text evidence="10">Belongs to the SecD/SecF family. SecF subfamily.</text>
</comment>
<gene>
    <name evidence="9" type="primary">secD</name>
    <name evidence="10" type="synonym">secF</name>
    <name evidence="14" type="ORF">PRRU23_14640</name>
</gene>
<evidence type="ECO:0000313" key="15">
    <source>
        <dbReference type="Proteomes" id="UP000887043"/>
    </source>
</evidence>
<dbReference type="InterPro" id="IPR055344">
    <property type="entry name" value="SecD_SecF_C_bact"/>
</dbReference>
<protein>
    <recommendedName>
        <fullName evidence="9 10">Multifunctional fusion protein</fullName>
    </recommendedName>
    <domain>
        <recommendedName>
            <fullName evidence="9">Protein translocase subunit SecD</fullName>
        </recommendedName>
    </domain>
    <domain>
        <recommendedName>
            <fullName evidence="10">Protein-export membrane protein SecF</fullName>
        </recommendedName>
    </domain>
</protein>
<dbReference type="Pfam" id="PF21760">
    <property type="entry name" value="SecD_1st"/>
    <property type="match status" value="1"/>
</dbReference>
<evidence type="ECO:0000259" key="12">
    <source>
        <dbReference type="Pfam" id="PF21760"/>
    </source>
</evidence>
<feature type="transmembrane region" description="Helical" evidence="9">
    <location>
        <begin position="546"/>
        <end position="567"/>
    </location>
</feature>
<dbReference type="InterPro" id="IPR005791">
    <property type="entry name" value="SecD"/>
</dbReference>
<feature type="domain" description="Protein export membrane protein SecD/SecF C-terminal" evidence="11">
    <location>
        <begin position="475"/>
        <end position="640"/>
    </location>
</feature>
<dbReference type="GO" id="GO:0005886">
    <property type="term" value="C:plasma membrane"/>
    <property type="evidence" value="ECO:0007669"/>
    <property type="project" value="UniProtKB-SubCell"/>
</dbReference>
<dbReference type="InterPro" id="IPR022813">
    <property type="entry name" value="SecD/SecF_arch_bac"/>
</dbReference>
<comment type="subcellular location">
    <subcellularLocation>
        <location evidence="1 9">Cell membrane</location>
        <topology evidence="1 9">Multi-pass membrane protein</topology>
    </subcellularLocation>
</comment>
<comment type="function">
    <text evidence="9">Part of the Sec protein translocase complex. Interacts with the SecYEG preprotein conducting channel. SecDF uses the proton motive force (PMF) to complete protein translocation after the ATP-dependent function of SecA.</text>
</comment>
<dbReference type="Proteomes" id="UP000887043">
    <property type="component" value="Unassembled WGS sequence"/>
</dbReference>
<dbReference type="RefSeq" id="WP_006281177.1">
    <property type="nucleotide sequence ID" value="NZ_BPTR01000001.1"/>
</dbReference>
<dbReference type="Gene3D" id="1.20.1640.10">
    <property type="entry name" value="Multidrug efflux transporter AcrB transmembrane domain"/>
    <property type="match status" value="2"/>
</dbReference>
<dbReference type="InterPro" id="IPR022646">
    <property type="entry name" value="SecD/SecF_CS"/>
</dbReference>
<keyword evidence="2 9" id="KW-0813">Transport</keyword>
<evidence type="ECO:0000256" key="1">
    <source>
        <dbReference type="ARBA" id="ARBA00004651"/>
    </source>
</evidence>
<evidence type="ECO:0000313" key="14">
    <source>
        <dbReference type="EMBL" id="GJG27764.1"/>
    </source>
</evidence>
<evidence type="ECO:0000256" key="10">
    <source>
        <dbReference type="HAMAP-Rule" id="MF_01464"/>
    </source>
</evidence>
<feature type="transmembrane region" description="Helical" evidence="9">
    <location>
        <begin position="588"/>
        <end position="610"/>
    </location>
</feature>
<feature type="transmembrane region" description="Helical" evidence="9">
    <location>
        <begin position="622"/>
        <end position="643"/>
    </location>
</feature>
<keyword evidence="8 9" id="KW-0472">Membrane</keyword>
<dbReference type="Gene3D" id="3.30.70.3220">
    <property type="match status" value="1"/>
</dbReference>
<feature type="transmembrane region" description="Helical" evidence="9">
    <location>
        <begin position="858"/>
        <end position="879"/>
    </location>
</feature>
<dbReference type="AlphaFoldDB" id="A0AA37HXM2"/>
<dbReference type="NCBIfam" id="TIGR01129">
    <property type="entry name" value="secD"/>
    <property type="match status" value="1"/>
</dbReference>
<sequence>MQNKGIVIVTAVLLTLASIFYLSFSVATSYFDSEAAKIKDPIAQQDYKDSVKYLGVYSYKNCLETQIGLGLDLKGGMNVILEISVPDVIETLADHKTDAAFTKAMKDAKAEHMNSQGDFIKLFIDAYHRVAPGHKLAEVFATQQMQGKVSPQSSDVEVENAIRSEVQAAIDNSFNVVRTRIDKFGVVQPNIQKLEGQQGRIMVEMPGIREPERMRKLLQGSANLEFWETYNAEEIIPYLNQVDQRFANGGETATDTTAKDSAKSTAPVTKKAEPKFKLAGAAKKDVAPKSETAQIEAAKKQHPLLAVLQTTGQNSLALVGYANVRDTAAINKIINSQIAKQILPSDVRLLWSAKPANLQNVKNIYELYALKVTTSTGRAPLEGDVITDAKDEFDQFSNPVVSMQMNTEGARKWAQLTKANQGKAVAIVLDGVVYSAPRVNQEIDGGNSQISGNFTIEETKDLSNTLKSGRMPAPAHIVQEDVVGPTLGAQSIQQGLISFAVAFVLLMVYMVLMYDFIPGMVANGALIANLFFTLGVLASFQSALTMPGIAGMVLTLGTAVDANVLIYERIKEEMRMGKGLREALEAGYKNAFSAIFDSNLTSLITGIILLTTGTGPIRGFATTWIIGIVVSFFTAVFLTRLVYENRVKSGKWLNLKFYTGFSKSMMQGSSYNFMGMYKKSFTVWGVAIFICVISFAVRGLSQSIDFTGGRNYVVALDKTVEVEDVREVLGDAFVNTVGPDAGKTATTSVIALGTDGKTIRVSTNYNIDSTDPLEDDKAETILFNALKKGNFVSQANVESFKNPDIREGGSIISSAKVGPSVAKDITYGAIVSVVLAIIFIFLYILLRFRNIGFSAGATAGLILDTTIVIGFFSLCYGWIGFSLEIDQTFIGAILTVIGYDINDSVVVFDRIRENLNNNKNRMSRVDIQALFNNSINETLSRTINTSISTLIVLVSIFILGGDSIRSFAFAMIIGVIIGTLSSIFIASPVAYLVLGKKIEAEQDKASVTVEEVKA</sequence>
<evidence type="ECO:0000256" key="7">
    <source>
        <dbReference type="ARBA" id="ARBA00023010"/>
    </source>
</evidence>
<keyword evidence="5 9" id="KW-0653">Protein transport</keyword>
<dbReference type="Gene3D" id="3.30.1360.200">
    <property type="match status" value="1"/>
</dbReference>
<reference evidence="14" key="1">
    <citation type="submission" date="2021-08" db="EMBL/GenBank/DDBJ databases">
        <title>Prevotella lacticifex sp. nov., isolated from rumen of cow.</title>
        <authorList>
            <person name="Shinkai T."/>
            <person name="Ikeyama N."/>
            <person name="Kumagai M."/>
            <person name="Ohmori H."/>
            <person name="Sakamoto M."/>
            <person name="Ohkuma M."/>
            <person name="Mitsumori M."/>
        </authorList>
    </citation>
    <scope>NUCLEOTIDE SEQUENCE</scope>
    <source>
        <strain evidence="14">DSM 11371</strain>
    </source>
</reference>
<comment type="caution">
    <text evidence="9">Lacks conserved residue(s) required for the propagation of feature annotation.</text>
</comment>
<keyword evidence="6 9" id="KW-1133">Transmembrane helix</keyword>
<keyword evidence="3 9" id="KW-1003">Cell membrane</keyword>
<comment type="similarity">
    <text evidence="9">Belongs to the SecD/SecF family. SecD subfamily.</text>
</comment>
<dbReference type="HAMAP" id="MF_01463_B">
    <property type="entry name" value="SecD_B"/>
    <property type="match status" value="1"/>
</dbReference>
<dbReference type="InterPro" id="IPR048631">
    <property type="entry name" value="SecD_1st"/>
</dbReference>
<dbReference type="PANTHER" id="PTHR30081:SF1">
    <property type="entry name" value="PROTEIN TRANSLOCASE SUBUNIT SECD"/>
    <property type="match status" value="1"/>
</dbReference>